<evidence type="ECO:0000313" key="2">
    <source>
        <dbReference type="Proteomes" id="UP000603453"/>
    </source>
</evidence>
<dbReference type="Proteomes" id="UP000603453">
    <property type="component" value="Unassembled WGS sequence"/>
</dbReference>
<dbReference type="AlphaFoldDB" id="A0A8H7QQL0"/>
<protein>
    <submittedName>
        <fullName evidence="1">Uncharacterized protein</fullName>
    </submittedName>
</protein>
<organism evidence="1 2">
    <name type="scientific">Mucor saturninus</name>
    <dbReference type="NCBI Taxonomy" id="64648"/>
    <lineage>
        <taxon>Eukaryota</taxon>
        <taxon>Fungi</taxon>
        <taxon>Fungi incertae sedis</taxon>
        <taxon>Mucoromycota</taxon>
        <taxon>Mucoromycotina</taxon>
        <taxon>Mucoromycetes</taxon>
        <taxon>Mucorales</taxon>
        <taxon>Mucorineae</taxon>
        <taxon>Mucoraceae</taxon>
        <taxon>Mucor</taxon>
    </lineage>
</organism>
<proteinExistence type="predicted"/>
<accession>A0A8H7QQL0</accession>
<dbReference type="OrthoDB" id="273230at2759"/>
<evidence type="ECO:0000313" key="1">
    <source>
        <dbReference type="EMBL" id="KAG2196982.1"/>
    </source>
</evidence>
<dbReference type="EMBL" id="JAEPRD010000136">
    <property type="protein sequence ID" value="KAG2196982.1"/>
    <property type="molecule type" value="Genomic_DNA"/>
</dbReference>
<gene>
    <name evidence="1" type="ORF">INT47_006929</name>
</gene>
<sequence length="185" mass="20847">MTEITTLHSHESLPKRIRSASARIFSLNSDSFNPKRSTCHIQPTTTMKWLPRIRTRSASSASSTFSVVFSSSPHASYIEPNHHHGSHFDPSVSLDVVSSELEDLYRTAKEEIADAIESQGSIYYEGDQLAAQLAFENCKAKYDDAMQLFGDTANAVKFRFRWESDLYHLQLTLKTLPAPTLSIYD</sequence>
<comment type="caution">
    <text evidence="1">The sequence shown here is derived from an EMBL/GenBank/DDBJ whole genome shotgun (WGS) entry which is preliminary data.</text>
</comment>
<keyword evidence="2" id="KW-1185">Reference proteome</keyword>
<reference evidence="1" key="1">
    <citation type="submission" date="2020-12" db="EMBL/GenBank/DDBJ databases">
        <title>Metabolic potential, ecology and presence of endohyphal bacteria is reflected in genomic diversity of Mucoromycotina.</title>
        <authorList>
            <person name="Muszewska A."/>
            <person name="Okrasinska A."/>
            <person name="Steczkiewicz K."/>
            <person name="Drgas O."/>
            <person name="Orlowska M."/>
            <person name="Perlinska-Lenart U."/>
            <person name="Aleksandrzak-Piekarczyk T."/>
            <person name="Szatraj K."/>
            <person name="Zielenkiewicz U."/>
            <person name="Pilsyk S."/>
            <person name="Malc E."/>
            <person name="Mieczkowski P."/>
            <person name="Kruszewska J.S."/>
            <person name="Biernat P."/>
            <person name="Pawlowska J."/>
        </authorList>
    </citation>
    <scope>NUCLEOTIDE SEQUENCE</scope>
    <source>
        <strain evidence="1">WA0000017839</strain>
    </source>
</reference>
<name>A0A8H7QQL0_9FUNG</name>